<dbReference type="InterPro" id="IPR055592">
    <property type="entry name" value="DUF7168"/>
</dbReference>
<reference evidence="4" key="1">
    <citation type="journal article" date="2019" name="Int. J. Syst. Evol. Microbiol.">
        <title>The Global Catalogue of Microorganisms (GCM) 10K type strain sequencing project: providing services to taxonomists for standard genome sequencing and annotation.</title>
        <authorList>
            <consortium name="The Broad Institute Genomics Platform"/>
            <consortium name="The Broad Institute Genome Sequencing Center for Infectious Disease"/>
            <person name="Wu L."/>
            <person name="Ma J."/>
        </authorList>
    </citation>
    <scope>NUCLEOTIDE SEQUENCE [LARGE SCALE GENOMIC DNA]</scope>
    <source>
        <strain evidence="4">JCM 32206</strain>
    </source>
</reference>
<organism evidence="3 4">
    <name type="scientific">Rhodococcus olei</name>
    <dbReference type="NCBI Taxonomy" id="2161675"/>
    <lineage>
        <taxon>Bacteria</taxon>
        <taxon>Bacillati</taxon>
        <taxon>Actinomycetota</taxon>
        <taxon>Actinomycetes</taxon>
        <taxon>Mycobacteriales</taxon>
        <taxon>Nocardiaceae</taxon>
        <taxon>Rhodococcus</taxon>
    </lineage>
</organism>
<dbReference type="EMBL" id="BAABFB010000007">
    <property type="protein sequence ID" value="GAA4471402.1"/>
    <property type="molecule type" value="Genomic_DNA"/>
</dbReference>
<evidence type="ECO:0000259" key="2">
    <source>
        <dbReference type="Pfam" id="PF23771"/>
    </source>
</evidence>
<comment type="caution">
    <text evidence="3">The sequence shown here is derived from an EMBL/GenBank/DDBJ whole genome shotgun (WGS) entry which is preliminary data.</text>
</comment>
<accession>A0ABP8NR35</accession>
<proteinExistence type="predicted"/>
<feature type="domain" description="DUF2786" evidence="1">
    <location>
        <begin position="135"/>
        <end position="173"/>
    </location>
</feature>
<sequence>MGTNRTDIRSRSGFGSGDGLDAVAALQRAYESGWQPADVLHVARRGLAAVELAPIGVLILREANRSGAWARAPLHWVDQLRTIADTYPRRPDEPSLSTSALRLLRQLQPLRMLCPPPSRWPQIRVEQADVGTDAKVLGRIRGLLAKAESTEFTEEAETLTAKAQELMTRHSVTETLLSAGAADRAVVVRARRIHLDRPYSKQKGLLLTTVGEANHVSTLYNAVDAIATVVGTPADLERVDLLFTSLLVQATQAMRSEHTRGASSAAFRRAFLYGFAVRIGQRLTEAEKAATAQAVVDADARFGDLLPLLTRRSDAVQAEVDRLFGPRLRSWGFTVSDLGGVAAGRSAADAAHLDPNRRAIAG</sequence>
<protein>
    <submittedName>
        <fullName evidence="3">DUF2786 domain-containing protein</fullName>
    </submittedName>
</protein>
<feature type="domain" description="DUF7168" evidence="2">
    <location>
        <begin position="203"/>
        <end position="298"/>
    </location>
</feature>
<gene>
    <name evidence="3" type="ORF">GCM10023094_02050</name>
</gene>
<dbReference type="Pfam" id="PF10979">
    <property type="entry name" value="DUF2786"/>
    <property type="match status" value="1"/>
</dbReference>
<name>A0ABP8NR35_9NOCA</name>
<evidence type="ECO:0000313" key="4">
    <source>
        <dbReference type="Proteomes" id="UP001501183"/>
    </source>
</evidence>
<keyword evidence="4" id="KW-1185">Reference proteome</keyword>
<dbReference type="Proteomes" id="UP001501183">
    <property type="component" value="Unassembled WGS sequence"/>
</dbReference>
<dbReference type="RefSeq" id="WP_345341164.1">
    <property type="nucleotide sequence ID" value="NZ_BAABFB010000007.1"/>
</dbReference>
<dbReference type="Pfam" id="PF23771">
    <property type="entry name" value="DUF7168"/>
    <property type="match status" value="1"/>
</dbReference>
<evidence type="ECO:0000259" key="1">
    <source>
        <dbReference type="Pfam" id="PF10979"/>
    </source>
</evidence>
<dbReference type="InterPro" id="IPR024498">
    <property type="entry name" value="DUF2786"/>
</dbReference>
<evidence type="ECO:0000313" key="3">
    <source>
        <dbReference type="EMBL" id="GAA4471402.1"/>
    </source>
</evidence>